<dbReference type="PROSITE" id="PS01124">
    <property type="entry name" value="HTH_ARAC_FAMILY_2"/>
    <property type="match status" value="1"/>
</dbReference>
<organism evidence="5 6">
    <name type="scientific">Staphylococcus aureus subsp. aureus DR10</name>
    <dbReference type="NCBI Taxonomy" id="1155079"/>
    <lineage>
        <taxon>Bacteria</taxon>
        <taxon>Bacillati</taxon>
        <taxon>Bacillota</taxon>
        <taxon>Bacilli</taxon>
        <taxon>Bacillales</taxon>
        <taxon>Staphylococcaceae</taxon>
        <taxon>Staphylococcus</taxon>
    </lineage>
</organism>
<dbReference type="Pfam" id="PF12833">
    <property type="entry name" value="HTH_18"/>
    <property type="match status" value="1"/>
</dbReference>
<dbReference type="PANTHER" id="PTHR43280:SF28">
    <property type="entry name" value="HTH-TYPE TRANSCRIPTIONAL ACTIVATOR RHAS"/>
    <property type="match status" value="1"/>
</dbReference>
<keyword evidence="2" id="KW-0238">DNA-binding</keyword>
<dbReference type="InterPro" id="IPR018060">
    <property type="entry name" value="HTH_AraC"/>
</dbReference>
<gene>
    <name evidence="5" type="ORF">ST398NM02_0115</name>
</gene>
<dbReference type="InterPro" id="IPR009057">
    <property type="entry name" value="Homeodomain-like_sf"/>
</dbReference>
<reference evidence="5 6" key="1">
    <citation type="journal article" date="2012" name="MBio">
        <title>Identification of a highly transmissible animal-independent Staphylococcus aureus ST398 clone with distinct genomic and cell adhesion properties.</title>
        <authorList>
            <person name="Uhlemann A.C."/>
            <person name="Porcella S.F."/>
            <person name="Trivedi S."/>
            <person name="Sullivan S.B."/>
            <person name="Hafer C."/>
            <person name="Kennedy A.D."/>
            <person name="Barbian K.D."/>
            <person name="McCarthy A.J."/>
            <person name="Street C."/>
            <person name="Hirschberg D.L."/>
            <person name="Lipkin W.I."/>
            <person name="Lindsay J.A."/>
            <person name="DeLeo F.R."/>
            <person name="Lowy F.D."/>
        </authorList>
    </citation>
    <scope>NUCLEOTIDE SEQUENCE [LARGE SCALE GENOMIC DNA]</scope>
    <source>
        <strain evidence="5 6">DR10</strain>
    </source>
</reference>
<keyword evidence="3" id="KW-0804">Transcription</keyword>
<comment type="caution">
    <text evidence="5">The sequence shown here is derived from an EMBL/GenBank/DDBJ whole genome shotgun (WGS) entry which is preliminary data.</text>
</comment>
<evidence type="ECO:0000256" key="3">
    <source>
        <dbReference type="ARBA" id="ARBA00023163"/>
    </source>
</evidence>
<evidence type="ECO:0000256" key="1">
    <source>
        <dbReference type="ARBA" id="ARBA00023015"/>
    </source>
</evidence>
<dbReference type="SUPFAM" id="SSF46689">
    <property type="entry name" value="Homeodomain-like"/>
    <property type="match status" value="2"/>
</dbReference>
<dbReference type="AlphaFoldDB" id="A0ABC9PX86"/>
<dbReference type="Gene3D" id="3.20.20.80">
    <property type="entry name" value="Glycosidases"/>
    <property type="match status" value="1"/>
</dbReference>
<dbReference type="SMART" id="SM00342">
    <property type="entry name" value="HTH_ARAC"/>
    <property type="match status" value="1"/>
</dbReference>
<dbReference type="NCBIfam" id="NF047455">
    <property type="entry name" value="TF_Staph_AryK"/>
    <property type="match status" value="1"/>
</dbReference>
<dbReference type="Gene3D" id="2.60.40.1500">
    <property type="entry name" value="Glycosyl hydrolase domain, family 39"/>
    <property type="match status" value="1"/>
</dbReference>
<dbReference type="GO" id="GO:0080090">
    <property type="term" value="P:regulation of primary metabolic process"/>
    <property type="evidence" value="ECO:0007669"/>
    <property type="project" value="UniProtKB-ARBA"/>
</dbReference>
<dbReference type="InterPro" id="IPR017853">
    <property type="entry name" value="GH"/>
</dbReference>
<dbReference type="Proteomes" id="UP000003093">
    <property type="component" value="Unassembled WGS sequence"/>
</dbReference>
<evidence type="ECO:0000259" key="4">
    <source>
        <dbReference type="PROSITE" id="PS01124"/>
    </source>
</evidence>
<protein>
    <submittedName>
        <fullName evidence="5">Transcriptional regulator, AraC family</fullName>
    </submittedName>
</protein>
<dbReference type="InterPro" id="IPR037923">
    <property type="entry name" value="HTH-like"/>
</dbReference>
<dbReference type="GO" id="GO:0003677">
    <property type="term" value="F:DNA binding"/>
    <property type="evidence" value="ECO:0007669"/>
    <property type="project" value="UniProtKB-KW"/>
</dbReference>
<proteinExistence type="predicted"/>
<sequence>MRNSMQRDYLIRVETESMPDFKRLNGLMIGFVIKGEAHIYDENNMTQCVSGDIFIINHRDLYRFQLQQDGIICYIHFQMKYLADKFDDVHCLYFHLTDATTTKNIHQLRNIMARLVSTHIRHNELSKLTEQQLVIQLLMHMIHYVPRTYHSNQSILNDDKVNQVCDYIELHFHEDLSLSELSEYVGWSESHLSKKFAESLGVGFQHFLNTTRIEHAKLDLTYTDETITDIALQNGFSSAASFARTFKHFTHQTPKQYRGDRPAITENQQSAQHNYHDRELILLLNDYIEEMNHFIEDIEKVNYKEITFQPTNHQLNQFNHIIQVGYLRNLLNTQYQSQLLTCHHDFHVNEVLAYDVMPYIMKKLNAPFTYDAEISNIFYDIDLCLDFLLDNNFSLTMHLDHYDSRDYIDAFKIFIHHVALHVSHRKDLKFNLYVTTLHTSLIEMIDYFKALFPNGGLYIHLDQATERHLPLLKRLEPHIDHFVFDANSNDAVDFNKMNDDEFKTASQMIINKTNYLIDLMHRHHLKRPLILLNWNTLTGDTFITNGEYFRGGIIIEQLLKLSSKVEGIGYWLNYDLHVSHCRNERDYMNSIELFHQYNGKRPVYFTALLFNKLTSNILYSDDTCIVTGTDSNFQILLYDAKHFNPYLALDNQMNMRATEMIHLNINALEDGMYKIKHFTLDKENGALFNLWRKHHTIHGMDKDSIDYVNRMSFPKLEVYDIDVTDTLALNIKMITNGIHLIEVKRYPSS</sequence>
<dbReference type="PRINTS" id="PR00032">
    <property type="entry name" value="HTHARAC"/>
</dbReference>
<dbReference type="SUPFAM" id="SSF51445">
    <property type="entry name" value="(Trans)glycosidases"/>
    <property type="match status" value="1"/>
</dbReference>
<dbReference type="EMBL" id="AIDT01000024">
    <property type="protein sequence ID" value="EIA13112.1"/>
    <property type="molecule type" value="Genomic_DNA"/>
</dbReference>
<dbReference type="InterPro" id="IPR020449">
    <property type="entry name" value="Tscrpt_reg_AraC-type_HTH"/>
</dbReference>
<accession>A0ABC9PX86</accession>
<feature type="domain" description="HTH araC/xylS-type" evidence="4">
    <location>
        <begin position="162"/>
        <end position="260"/>
    </location>
</feature>
<dbReference type="SUPFAM" id="SSF51011">
    <property type="entry name" value="Glycosyl hydrolase domain"/>
    <property type="match status" value="1"/>
</dbReference>
<name>A0ABC9PX86_STAA5</name>
<evidence type="ECO:0000313" key="5">
    <source>
        <dbReference type="EMBL" id="EIA13112.1"/>
    </source>
</evidence>
<dbReference type="PANTHER" id="PTHR43280">
    <property type="entry name" value="ARAC-FAMILY TRANSCRIPTIONAL REGULATOR"/>
    <property type="match status" value="1"/>
</dbReference>
<evidence type="ECO:0000313" key="6">
    <source>
        <dbReference type="Proteomes" id="UP000003093"/>
    </source>
</evidence>
<dbReference type="Gene3D" id="1.10.10.60">
    <property type="entry name" value="Homeodomain-like"/>
    <property type="match status" value="2"/>
</dbReference>
<keyword evidence="1" id="KW-0805">Transcription regulation</keyword>
<evidence type="ECO:0000256" key="2">
    <source>
        <dbReference type="ARBA" id="ARBA00023125"/>
    </source>
</evidence>
<dbReference type="SUPFAM" id="SSF51215">
    <property type="entry name" value="Regulatory protein AraC"/>
    <property type="match status" value="1"/>
</dbReference>